<evidence type="ECO:0000256" key="3">
    <source>
        <dbReference type="RuleBase" id="RU000363"/>
    </source>
</evidence>
<gene>
    <name evidence="4" type="ORF">BV898_14405</name>
</gene>
<dbReference type="InterPro" id="IPR002347">
    <property type="entry name" value="SDR_fam"/>
</dbReference>
<dbReference type="EMBL" id="MTYJ01000175">
    <property type="protein sequence ID" value="OWA49868.1"/>
    <property type="molecule type" value="Genomic_DNA"/>
</dbReference>
<dbReference type="Pfam" id="PF00106">
    <property type="entry name" value="adh_short"/>
    <property type="match status" value="1"/>
</dbReference>
<protein>
    <submittedName>
        <fullName evidence="4">Dehydrogenase/reductase SDR family member 11</fullName>
    </submittedName>
</protein>
<dbReference type="PANTHER" id="PTHR43115">
    <property type="entry name" value="DEHYDROGENASE/REDUCTASE SDR FAMILY MEMBER 11"/>
    <property type="match status" value="1"/>
</dbReference>
<proteinExistence type="inferred from homology"/>
<dbReference type="InterPro" id="IPR036291">
    <property type="entry name" value="NAD(P)-bd_dom_sf"/>
</dbReference>
<dbReference type="PRINTS" id="PR00080">
    <property type="entry name" value="SDRFAMILY"/>
</dbReference>
<sequence length="255" mass="27491">MERWRGKHALVTGASAGIGFAIAEGLARAGVNVIGCARNPSTLEELGEKLPPGSGKIFPVKTDLEKEEEISALFHEIQTKWGHVDILVNNAGGGKMGSLESQSTEDWQHMFRLNVLATSICTRETLKLLEKDGIEDGHIININSIAGHTNTALSMDGIGFYSGAKHMITAMTKNLYTELAKKKSKIRVTSLSPGLVSSRVVEQYKEALGENIKGTFLDALALECKDISDAVLYVVGSPSHVVITELTIVPSGQIY</sequence>
<comment type="caution">
    <text evidence="4">The sequence shown here is derived from an EMBL/GenBank/DDBJ whole genome shotgun (WGS) entry which is preliminary data.</text>
</comment>
<reference evidence="5" key="1">
    <citation type="submission" date="2017-01" db="EMBL/GenBank/DDBJ databases">
        <title>Comparative genomics of anhydrobiosis in the tardigrade Hypsibius dujardini.</title>
        <authorList>
            <person name="Yoshida Y."/>
            <person name="Koutsovoulos G."/>
            <person name="Laetsch D."/>
            <person name="Stevens L."/>
            <person name="Kumar S."/>
            <person name="Horikawa D."/>
            <person name="Ishino K."/>
            <person name="Komine S."/>
            <person name="Tomita M."/>
            <person name="Blaxter M."/>
            <person name="Arakawa K."/>
        </authorList>
    </citation>
    <scope>NUCLEOTIDE SEQUENCE [LARGE SCALE GENOMIC DNA]</scope>
    <source>
        <strain evidence="5">Z151</strain>
    </source>
</reference>
<accession>A0A9X6NC33</accession>
<dbReference type="AlphaFoldDB" id="A0A9X6NC33"/>
<evidence type="ECO:0000313" key="5">
    <source>
        <dbReference type="Proteomes" id="UP000192578"/>
    </source>
</evidence>
<dbReference type="OrthoDB" id="1933717at2759"/>
<name>A0A9X6NC33_HYPEX</name>
<dbReference type="Proteomes" id="UP000192578">
    <property type="component" value="Unassembled WGS sequence"/>
</dbReference>
<dbReference type="PRINTS" id="PR00081">
    <property type="entry name" value="GDHRDH"/>
</dbReference>
<organism evidence="4 5">
    <name type="scientific">Hypsibius exemplaris</name>
    <name type="common">Freshwater tardigrade</name>
    <dbReference type="NCBI Taxonomy" id="2072580"/>
    <lineage>
        <taxon>Eukaryota</taxon>
        <taxon>Metazoa</taxon>
        <taxon>Ecdysozoa</taxon>
        <taxon>Tardigrada</taxon>
        <taxon>Eutardigrada</taxon>
        <taxon>Parachela</taxon>
        <taxon>Hypsibioidea</taxon>
        <taxon>Hypsibiidae</taxon>
        <taxon>Hypsibius</taxon>
    </lineage>
</organism>
<evidence type="ECO:0000256" key="2">
    <source>
        <dbReference type="ARBA" id="ARBA00023002"/>
    </source>
</evidence>
<comment type="similarity">
    <text evidence="1 3">Belongs to the short-chain dehydrogenases/reductases (SDR) family.</text>
</comment>
<dbReference type="FunFam" id="3.40.50.720:FF:000047">
    <property type="entry name" value="NADP-dependent L-serine/L-allo-threonine dehydrogenase"/>
    <property type="match status" value="1"/>
</dbReference>
<dbReference type="PANTHER" id="PTHR43115:SF4">
    <property type="entry name" value="DEHYDROGENASE_REDUCTASE SDR FAMILY MEMBER 11"/>
    <property type="match status" value="1"/>
</dbReference>
<dbReference type="SUPFAM" id="SSF51735">
    <property type="entry name" value="NAD(P)-binding Rossmann-fold domains"/>
    <property type="match status" value="1"/>
</dbReference>
<keyword evidence="2" id="KW-0560">Oxidoreductase</keyword>
<evidence type="ECO:0000256" key="1">
    <source>
        <dbReference type="ARBA" id="ARBA00006484"/>
    </source>
</evidence>
<keyword evidence="5" id="KW-1185">Reference proteome</keyword>
<dbReference type="Gene3D" id="3.40.50.720">
    <property type="entry name" value="NAD(P)-binding Rossmann-like Domain"/>
    <property type="match status" value="1"/>
</dbReference>
<dbReference type="GO" id="GO:0016616">
    <property type="term" value="F:oxidoreductase activity, acting on the CH-OH group of donors, NAD or NADP as acceptor"/>
    <property type="evidence" value="ECO:0007669"/>
    <property type="project" value="UniProtKB-ARBA"/>
</dbReference>
<evidence type="ECO:0000313" key="4">
    <source>
        <dbReference type="EMBL" id="OWA49868.1"/>
    </source>
</evidence>